<dbReference type="Proteomes" id="UP000295131">
    <property type="component" value="Unassembled WGS sequence"/>
</dbReference>
<dbReference type="Pfam" id="PF05099">
    <property type="entry name" value="TerB"/>
    <property type="match status" value="1"/>
</dbReference>
<sequence>MSKPGGFGGMVSKLGALISEKSAVEKVADNPELMAELLLLVRMSFADGSVNPPEAVAFTSILGRELDLDADEAGEVLRFIDDFGYETSSAQAAEMLADLSEDRKREVMAHLAQMARADGSVTEAERVLFHATARRLGLE</sequence>
<dbReference type="InterPro" id="IPR029024">
    <property type="entry name" value="TerB-like"/>
</dbReference>
<proteinExistence type="predicted"/>
<keyword evidence="3" id="KW-1185">Reference proteome</keyword>
<accession>A0A4R5PJG6</accession>
<dbReference type="InterPro" id="IPR007791">
    <property type="entry name" value="DjlA_N"/>
</dbReference>
<evidence type="ECO:0000313" key="3">
    <source>
        <dbReference type="Proteomes" id="UP000295131"/>
    </source>
</evidence>
<evidence type="ECO:0000313" key="2">
    <source>
        <dbReference type="EMBL" id="TDH35800.1"/>
    </source>
</evidence>
<dbReference type="AlphaFoldDB" id="A0A4R5PJG6"/>
<dbReference type="RefSeq" id="WP_133284500.1">
    <property type="nucleotide sequence ID" value="NZ_SMSI01000002.1"/>
</dbReference>
<reference evidence="2 3" key="1">
    <citation type="journal article" date="2013" name="Int. J. Syst. Evol. Microbiol.">
        <title>Hoeflea suaedae sp. nov., an endophytic bacterium isolated from the root of the halophyte Suaeda maritima.</title>
        <authorList>
            <person name="Chung E.J."/>
            <person name="Park J.A."/>
            <person name="Pramanik P."/>
            <person name="Bibi F."/>
            <person name="Jeon C.O."/>
            <person name="Chung Y.R."/>
        </authorList>
    </citation>
    <scope>NUCLEOTIDE SEQUENCE [LARGE SCALE GENOMIC DNA]</scope>
    <source>
        <strain evidence="2 3">YC6898</strain>
    </source>
</reference>
<evidence type="ECO:0000259" key="1">
    <source>
        <dbReference type="Pfam" id="PF05099"/>
    </source>
</evidence>
<name>A0A4R5PJG6_9HYPH</name>
<protein>
    <recommendedName>
        <fullName evidence="1">Co-chaperone DjlA N-terminal domain-containing protein</fullName>
    </recommendedName>
</protein>
<feature type="domain" description="Co-chaperone DjlA N-terminal" evidence="1">
    <location>
        <begin position="37"/>
        <end position="138"/>
    </location>
</feature>
<dbReference type="Gene3D" id="1.10.3680.10">
    <property type="entry name" value="TerB-like"/>
    <property type="match status" value="1"/>
</dbReference>
<gene>
    <name evidence="2" type="ORF">E2A64_10760</name>
</gene>
<dbReference type="EMBL" id="SMSI01000002">
    <property type="protein sequence ID" value="TDH35800.1"/>
    <property type="molecule type" value="Genomic_DNA"/>
</dbReference>
<comment type="caution">
    <text evidence="2">The sequence shown here is derived from an EMBL/GenBank/DDBJ whole genome shotgun (WGS) entry which is preliminary data.</text>
</comment>
<dbReference type="CDD" id="cd07177">
    <property type="entry name" value="terB_like"/>
    <property type="match status" value="1"/>
</dbReference>
<dbReference type="OrthoDB" id="8114393at2"/>
<dbReference type="SUPFAM" id="SSF158682">
    <property type="entry name" value="TerB-like"/>
    <property type="match status" value="1"/>
</dbReference>
<organism evidence="2 3">
    <name type="scientific">Pseudohoeflea suaedae</name>
    <dbReference type="NCBI Taxonomy" id="877384"/>
    <lineage>
        <taxon>Bacteria</taxon>
        <taxon>Pseudomonadati</taxon>
        <taxon>Pseudomonadota</taxon>
        <taxon>Alphaproteobacteria</taxon>
        <taxon>Hyphomicrobiales</taxon>
        <taxon>Rhizobiaceae</taxon>
        <taxon>Pseudohoeflea</taxon>
    </lineage>
</organism>